<dbReference type="InterPro" id="IPR000719">
    <property type="entry name" value="Prot_kinase_dom"/>
</dbReference>
<feature type="transmembrane region" description="Helical" evidence="6">
    <location>
        <begin position="33"/>
        <end position="52"/>
    </location>
</feature>
<keyword evidence="6" id="KW-0812">Transmembrane</keyword>
<keyword evidence="6" id="KW-1133">Transmembrane helix</keyword>
<gene>
    <name evidence="8" type="ORF">TrST_g13609</name>
</gene>
<feature type="transmembrane region" description="Helical" evidence="6">
    <location>
        <begin position="100"/>
        <end position="120"/>
    </location>
</feature>
<dbReference type="InterPro" id="IPR008271">
    <property type="entry name" value="Ser/Thr_kinase_AS"/>
</dbReference>
<protein>
    <recommendedName>
        <fullName evidence="7">Protein kinase domain-containing protein</fullName>
    </recommendedName>
</protein>
<evidence type="ECO:0000256" key="2">
    <source>
        <dbReference type="ARBA" id="ARBA00022741"/>
    </source>
</evidence>
<feature type="transmembrane region" description="Helical" evidence="6">
    <location>
        <begin position="140"/>
        <end position="164"/>
    </location>
</feature>
<evidence type="ECO:0000256" key="6">
    <source>
        <dbReference type="SAM" id="Phobius"/>
    </source>
</evidence>
<dbReference type="InterPro" id="IPR011009">
    <property type="entry name" value="Kinase-like_dom_sf"/>
</dbReference>
<dbReference type="PANTHER" id="PTHR44329:SF288">
    <property type="entry name" value="MITOGEN-ACTIVATED PROTEIN KINASE KINASE KINASE 20"/>
    <property type="match status" value="1"/>
</dbReference>
<dbReference type="Proteomes" id="UP001165085">
    <property type="component" value="Unassembled WGS sequence"/>
</dbReference>
<keyword evidence="1" id="KW-0808">Transferase</keyword>
<feature type="domain" description="Protein kinase" evidence="7">
    <location>
        <begin position="285"/>
        <end position="566"/>
    </location>
</feature>
<dbReference type="GO" id="GO:0005524">
    <property type="term" value="F:ATP binding"/>
    <property type="evidence" value="ECO:0007669"/>
    <property type="project" value="UniProtKB-KW"/>
</dbReference>
<feature type="region of interest" description="Disordered" evidence="5">
    <location>
        <begin position="599"/>
        <end position="624"/>
    </location>
</feature>
<dbReference type="InterPro" id="IPR051681">
    <property type="entry name" value="Ser/Thr_Kinases-Pseudokinases"/>
</dbReference>
<dbReference type="PROSITE" id="PS00108">
    <property type="entry name" value="PROTEIN_KINASE_ST"/>
    <property type="match status" value="1"/>
</dbReference>
<evidence type="ECO:0000256" key="4">
    <source>
        <dbReference type="ARBA" id="ARBA00022840"/>
    </source>
</evidence>
<evidence type="ECO:0000256" key="3">
    <source>
        <dbReference type="ARBA" id="ARBA00022777"/>
    </source>
</evidence>
<dbReference type="OrthoDB" id="4062651at2759"/>
<dbReference type="PANTHER" id="PTHR44329">
    <property type="entry name" value="SERINE/THREONINE-PROTEIN KINASE TNNI3K-RELATED"/>
    <property type="match status" value="1"/>
</dbReference>
<sequence>MVGMVVYQYILRIMASEGNKEAAETLILGVYRAIFWFVCFITLVAAVPYTYYRSKEGDDGDFDQPAILTASIWASHHFAFEGIAFLLLHNGVGKRALFRSFYFAFLWAAVTFMAVFMVVGKGFDMDAVLQVQKRENDDELYLTSIAIASTYSCLLIMFYGTLVFAPPSMIHQRPALKLYSIYWLIYESITMFDVMLTSTNQGWPFCLECFNKWFVFGCLEPFIILRTLRSDCLYWQGMYSPDEHSLNAPLMGGMGFLRRDSVECIAGVLTDMRMVKQIPYGMVTFEDKRVFAAGASARVYKGLLYNAVYKRKVTVAIKMLFCMELNSEVISRFGQEVQLLNSMKHPNVVKCEGICIMPPALCMVTEYCSHGSLYDFIHRDNKCAGLDWNTKVQMMIDATKGVNYLHDLQIPPHNLGILHGDIKSLNFLVTDNLVVKLSDLGEHRMIGEEVDEVNYPVPKNRSWSPPEILSGNYTSYHVSSDIYSLGMVLSEIILGEVPFDTQELRRLSHNEFYKHVYKNENRPDLSKAIGGPIGKPMEDCLKSTWFSDTQYRCTTKEMLEVFNECFHNTSTKVHFLERHQSIYLNDEVGGGVGVGVGAGGVGGGGDDDEGIADEEKRLLSHTTG</sequence>
<proteinExistence type="predicted"/>
<name>A0A9W7C3S5_9STRA</name>
<dbReference type="AlphaFoldDB" id="A0A9W7C3S5"/>
<organism evidence="8 9">
    <name type="scientific">Triparma strigata</name>
    <dbReference type="NCBI Taxonomy" id="1606541"/>
    <lineage>
        <taxon>Eukaryota</taxon>
        <taxon>Sar</taxon>
        <taxon>Stramenopiles</taxon>
        <taxon>Ochrophyta</taxon>
        <taxon>Bolidophyceae</taxon>
        <taxon>Parmales</taxon>
        <taxon>Triparmaceae</taxon>
        <taxon>Triparma</taxon>
    </lineage>
</organism>
<dbReference type="Pfam" id="PF07714">
    <property type="entry name" value="PK_Tyr_Ser-Thr"/>
    <property type="match status" value="1"/>
</dbReference>
<evidence type="ECO:0000256" key="5">
    <source>
        <dbReference type="SAM" id="MobiDB-lite"/>
    </source>
</evidence>
<accession>A0A9W7C3S5</accession>
<keyword evidence="3" id="KW-0418">Kinase</keyword>
<keyword evidence="2" id="KW-0547">Nucleotide-binding</keyword>
<keyword evidence="6" id="KW-0472">Membrane</keyword>
<dbReference type="SUPFAM" id="SSF56112">
    <property type="entry name" value="Protein kinase-like (PK-like)"/>
    <property type="match status" value="1"/>
</dbReference>
<evidence type="ECO:0000259" key="7">
    <source>
        <dbReference type="PROSITE" id="PS50011"/>
    </source>
</evidence>
<dbReference type="SMART" id="SM00220">
    <property type="entry name" value="S_TKc"/>
    <property type="match status" value="1"/>
</dbReference>
<dbReference type="InterPro" id="IPR001245">
    <property type="entry name" value="Ser-Thr/Tyr_kinase_cat_dom"/>
</dbReference>
<evidence type="ECO:0000256" key="1">
    <source>
        <dbReference type="ARBA" id="ARBA00022679"/>
    </source>
</evidence>
<dbReference type="EMBL" id="BRXY01000533">
    <property type="protein sequence ID" value="GMH98692.1"/>
    <property type="molecule type" value="Genomic_DNA"/>
</dbReference>
<keyword evidence="9" id="KW-1185">Reference proteome</keyword>
<dbReference type="GO" id="GO:0004674">
    <property type="term" value="F:protein serine/threonine kinase activity"/>
    <property type="evidence" value="ECO:0007669"/>
    <property type="project" value="TreeGrafter"/>
</dbReference>
<evidence type="ECO:0000313" key="9">
    <source>
        <dbReference type="Proteomes" id="UP001165085"/>
    </source>
</evidence>
<evidence type="ECO:0000313" key="8">
    <source>
        <dbReference type="EMBL" id="GMH98692.1"/>
    </source>
</evidence>
<reference evidence="9" key="1">
    <citation type="journal article" date="2023" name="Commun. Biol.">
        <title>Genome analysis of Parmales, the sister group of diatoms, reveals the evolutionary specialization of diatoms from phago-mixotrophs to photoautotrophs.</title>
        <authorList>
            <person name="Ban H."/>
            <person name="Sato S."/>
            <person name="Yoshikawa S."/>
            <person name="Yamada K."/>
            <person name="Nakamura Y."/>
            <person name="Ichinomiya M."/>
            <person name="Sato N."/>
            <person name="Blanc-Mathieu R."/>
            <person name="Endo H."/>
            <person name="Kuwata A."/>
            <person name="Ogata H."/>
        </authorList>
    </citation>
    <scope>NUCLEOTIDE SEQUENCE [LARGE SCALE GENOMIC DNA]</scope>
    <source>
        <strain evidence="9">NIES 3701</strain>
    </source>
</reference>
<dbReference type="Gene3D" id="1.10.510.10">
    <property type="entry name" value="Transferase(Phosphotransferase) domain 1"/>
    <property type="match status" value="1"/>
</dbReference>
<keyword evidence="4" id="KW-0067">ATP-binding</keyword>
<feature type="transmembrane region" description="Helical" evidence="6">
    <location>
        <begin position="64"/>
        <end position="88"/>
    </location>
</feature>
<feature type="transmembrane region" description="Helical" evidence="6">
    <location>
        <begin position="176"/>
        <end position="196"/>
    </location>
</feature>
<dbReference type="PROSITE" id="PS50011">
    <property type="entry name" value="PROTEIN_KINASE_DOM"/>
    <property type="match status" value="1"/>
</dbReference>
<comment type="caution">
    <text evidence="8">The sequence shown here is derived from an EMBL/GenBank/DDBJ whole genome shotgun (WGS) entry which is preliminary data.</text>
</comment>